<evidence type="ECO:0000256" key="4">
    <source>
        <dbReference type="RuleBase" id="RU003939"/>
    </source>
</evidence>
<dbReference type="AlphaFoldDB" id="L1NGU6"/>
<organism evidence="6 7">
    <name type="scientific">Porphyromonas catoniae F0037</name>
    <dbReference type="NCBI Taxonomy" id="1127696"/>
    <lineage>
        <taxon>Bacteria</taxon>
        <taxon>Pseudomonadati</taxon>
        <taxon>Bacteroidota</taxon>
        <taxon>Bacteroidia</taxon>
        <taxon>Bacteroidales</taxon>
        <taxon>Porphyromonadaceae</taxon>
        <taxon>Porphyromonas</taxon>
    </lineage>
</organism>
<dbReference type="CDD" id="cd13831">
    <property type="entry name" value="HU"/>
    <property type="match status" value="1"/>
</dbReference>
<dbReference type="PANTHER" id="PTHR33175">
    <property type="entry name" value="DNA-BINDING PROTEIN HU"/>
    <property type="match status" value="1"/>
</dbReference>
<evidence type="ECO:0000313" key="6">
    <source>
        <dbReference type="EMBL" id="EKY02551.1"/>
    </source>
</evidence>
<keyword evidence="2" id="KW-0226">DNA condensation</keyword>
<dbReference type="SUPFAM" id="SSF47729">
    <property type="entry name" value="IHF-like DNA-binding proteins"/>
    <property type="match status" value="1"/>
</dbReference>
<accession>L1NGU6</accession>
<dbReference type="Gene3D" id="4.10.520.10">
    <property type="entry name" value="IHF-like DNA-binding proteins"/>
    <property type="match status" value="1"/>
</dbReference>
<comment type="similarity">
    <text evidence="1 4">Belongs to the bacterial histone-like protein family.</text>
</comment>
<dbReference type="eggNOG" id="COG0776">
    <property type="taxonomic scope" value="Bacteria"/>
</dbReference>
<evidence type="ECO:0000256" key="5">
    <source>
        <dbReference type="SAM" id="MobiDB-lite"/>
    </source>
</evidence>
<dbReference type="PANTHER" id="PTHR33175:SF3">
    <property type="entry name" value="DNA-BINDING PROTEIN HU-BETA"/>
    <property type="match status" value="1"/>
</dbReference>
<evidence type="ECO:0000313" key="7">
    <source>
        <dbReference type="Proteomes" id="UP000010408"/>
    </source>
</evidence>
<dbReference type="PROSITE" id="PS00045">
    <property type="entry name" value="HISTONE_LIKE"/>
    <property type="match status" value="1"/>
</dbReference>
<feature type="compositionally biased region" description="Basic residues" evidence="5">
    <location>
        <begin position="91"/>
        <end position="103"/>
    </location>
</feature>
<protein>
    <submittedName>
        <fullName evidence="6">Putative DNA-binding protein HU</fullName>
    </submittedName>
</protein>
<dbReference type="GO" id="GO:0005829">
    <property type="term" value="C:cytosol"/>
    <property type="evidence" value="ECO:0007669"/>
    <property type="project" value="TreeGrafter"/>
</dbReference>
<dbReference type="GO" id="GO:0003677">
    <property type="term" value="F:DNA binding"/>
    <property type="evidence" value="ECO:0007669"/>
    <property type="project" value="UniProtKB-KW"/>
</dbReference>
<dbReference type="InterPro" id="IPR000119">
    <property type="entry name" value="Hist_DNA-bd"/>
</dbReference>
<dbReference type="InterPro" id="IPR010992">
    <property type="entry name" value="IHF-like_DNA-bd_dom_sf"/>
</dbReference>
<dbReference type="PRINTS" id="PR01727">
    <property type="entry name" value="DNABINDINGHU"/>
</dbReference>
<feature type="region of interest" description="Disordered" evidence="5">
    <location>
        <begin position="82"/>
        <end position="103"/>
    </location>
</feature>
<dbReference type="GO" id="GO:0030527">
    <property type="term" value="F:structural constituent of chromatin"/>
    <property type="evidence" value="ECO:0007669"/>
    <property type="project" value="InterPro"/>
</dbReference>
<evidence type="ECO:0000256" key="3">
    <source>
        <dbReference type="ARBA" id="ARBA00023125"/>
    </source>
</evidence>
<evidence type="ECO:0000256" key="1">
    <source>
        <dbReference type="ARBA" id="ARBA00010529"/>
    </source>
</evidence>
<name>L1NGU6_9PORP</name>
<dbReference type="PATRIC" id="fig|1127696.3.peg.352"/>
<sequence length="103" mass="10955">MNKTDFIARVAEKAGLTKVDARKAVETFAEVVAEQLKKGEKVALLGFGTFSVAAKPAREGINPATKQKIHIPARKAVKFKAGSSLDLNAPRAKKAAPAKKGKK</sequence>
<dbReference type="GO" id="GO:0030261">
    <property type="term" value="P:chromosome condensation"/>
    <property type="evidence" value="ECO:0007669"/>
    <property type="project" value="UniProtKB-KW"/>
</dbReference>
<gene>
    <name evidence="6" type="ORF">HMPREF9134_00407</name>
</gene>
<dbReference type="Proteomes" id="UP000010408">
    <property type="component" value="Unassembled WGS sequence"/>
</dbReference>
<dbReference type="RefSeq" id="WP_005468566.1">
    <property type="nucleotide sequence ID" value="NZ_KB291043.1"/>
</dbReference>
<proteinExistence type="inferred from homology"/>
<reference evidence="6 7" key="1">
    <citation type="submission" date="2012-05" db="EMBL/GenBank/DDBJ databases">
        <authorList>
            <person name="Weinstock G."/>
            <person name="Sodergren E."/>
            <person name="Lobos E.A."/>
            <person name="Fulton L."/>
            <person name="Fulton R."/>
            <person name="Courtney L."/>
            <person name="Fronick C."/>
            <person name="O'Laughlin M."/>
            <person name="Godfrey J."/>
            <person name="Wilson R.M."/>
            <person name="Miner T."/>
            <person name="Farmer C."/>
            <person name="Delehaunty K."/>
            <person name="Cordes M."/>
            <person name="Minx P."/>
            <person name="Tomlinson C."/>
            <person name="Chen J."/>
            <person name="Wollam A."/>
            <person name="Pepin K.H."/>
            <person name="Bhonagiri V."/>
            <person name="Zhang X."/>
            <person name="Suruliraj S."/>
            <person name="Warren W."/>
            <person name="Mitreva M."/>
            <person name="Mardis E.R."/>
            <person name="Wilson R.K."/>
        </authorList>
    </citation>
    <scope>NUCLEOTIDE SEQUENCE [LARGE SCALE GENOMIC DNA]</scope>
    <source>
        <strain evidence="6 7">F0037</strain>
    </source>
</reference>
<dbReference type="Pfam" id="PF00216">
    <property type="entry name" value="Bac_DNA_binding"/>
    <property type="match status" value="1"/>
</dbReference>
<dbReference type="InterPro" id="IPR020816">
    <property type="entry name" value="Histone-like_DNA-bd_CS"/>
</dbReference>
<comment type="caution">
    <text evidence="6">The sequence shown here is derived from an EMBL/GenBank/DDBJ whole genome shotgun (WGS) entry which is preliminary data.</text>
</comment>
<evidence type="ECO:0000256" key="2">
    <source>
        <dbReference type="ARBA" id="ARBA00023067"/>
    </source>
</evidence>
<dbReference type="SMART" id="SM00411">
    <property type="entry name" value="BHL"/>
    <property type="match status" value="1"/>
</dbReference>
<dbReference type="HOGENOM" id="CLU_105066_3_1_10"/>
<dbReference type="EMBL" id="AMEQ01000013">
    <property type="protein sequence ID" value="EKY02551.1"/>
    <property type="molecule type" value="Genomic_DNA"/>
</dbReference>
<keyword evidence="3 6" id="KW-0238">DNA-binding</keyword>
<dbReference type="STRING" id="1127696.HMPREF9134_00407"/>